<evidence type="ECO:0000256" key="1">
    <source>
        <dbReference type="SAM" id="SignalP"/>
    </source>
</evidence>
<accession>A0A0J5FNY3</accession>
<feature type="signal peptide" evidence="1">
    <location>
        <begin position="1"/>
        <end position="26"/>
    </location>
</feature>
<evidence type="ECO:0000313" key="2">
    <source>
        <dbReference type="EMBL" id="KMJ43988.1"/>
    </source>
</evidence>
<name>A0A0J5FNY3_9GAMM</name>
<sequence length="112" mass="11552">MSTTKMLMQMAMLQAMKAAFSGTSFGAALGFVGGGYTGNGGKYEPKGIVHGGEFVFTKEATTRLGVANLYRLMDSAKKGYASGGHVGGSQPMTVSTPAPIMYEMQPVSASGV</sequence>
<reference evidence="2 3" key="1">
    <citation type="submission" date="2015-06" db="EMBL/GenBank/DDBJ databases">
        <title>Draft Whole-Genome Sequence of the Entomopathogenic Bacterium Xenorhabdus khoisanae.</title>
        <authorList>
            <person name="Naidoo S."/>
            <person name="Featherston J."/>
            <person name="Gray V.M."/>
        </authorList>
    </citation>
    <scope>NUCLEOTIDE SEQUENCE [LARGE SCALE GENOMIC DNA]</scope>
    <source>
        <strain evidence="2 3">MCB</strain>
    </source>
</reference>
<keyword evidence="1" id="KW-0732">Signal</keyword>
<evidence type="ECO:0000313" key="3">
    <source>
        <dbReference type="Proteomes" id="UP000036277"/>
    </source>
</evidence>
<dbReference type="AlphaFoldDB" id="A0A0J5FNY3"/>
<protein>
    <submittedName>
        <fullName evidence="2">Uncharacterized protein</fullName>
    </submittedName>
</protein>
<dbReference type="PATRIC" id="fig|880157.4.peg.3574"/>
<dbReference type="EMBL" id="LFCV01000129">
    <property type="protein sequence ID" value="KMJ43988.1"/>
    <property type="molecule type" value="Genomic_DNA"/>
</dbReference>
<dbReference type="Proteomes" id="UP000036277">
    <property type="component" value="Unassembled WGS sequence"/>
</dbReference>
<keyword evidence="3" id="KW-1185">Reference proteome</keyword>
<organism evidence="2 3">
    <name type="scientific">Xenorhabdus khoisanae</name>
    <dbReference type="NCBI Taxonomy" id="880157"/>
    <lineage>
        <taxon>Bacteria</taxon>
        <taxon>Pseudomonadati</taxon>
        <taxon>Pseudomonadota</taxon>
        <taxon>Gammaproteobacteria</taxon>
        <taxon>Enterobacterales</taxon>
        <taxon>Morganellaceae</taxon>
        <taxon>Xenorhabdus</taxon>
    </lineage>
</organism>
<feature type="chain" id="PRO_5005260848" evidence="1">
    <location>
        <begin position="27"/>
        <end position="112"/>
    </location>
</feature>
<dbReference type="STRING" id="880157.AB204_16690"/>
<gene>
    <name evidence="2" type="ORF">AB204_16690</name>
</gene>
<proteinExistence type="predicted"/>
<comment type="caution">
    <text evidence="2">The sequence shown here is derived from an EMBL/GenBank/DDBJ whole genome shotgun (WGS) entry which is preliminary data.</text>
</comment>